<evidence type="ECO:0008006" key="4">
    <source>
        <dbReference type="Google" id="ProtNLM"/>
    </source>
</evidence>
<proteinExistence type="predicted"/>
<feature type="signal peptide" evidence="1">
    <location>
        <begin position="1"/>
        <end position="35"/>
    </location>
</feature>
<dbReference type="CDD" id="cd23714">
    <property type="entry name" value="beta-trefoil_Ricin_MtaL"/>
    <property type="match status" value="1"/>
</dbReference>
<gene>
    <name evidence="2" type="ORF">ACFSJ0_21225</name>
</gene>
<sequence>MLKTHRGRGTRGLIRTTLASALLLSSWAMSGLTTAATANSAQTAALPATYRITNVASHSTLRAYTAGGEVFVSSTRENPGPFELWTIKRNESGYTLQNVGLGMLPMSDSYAAARQATEGEAVTTSRNAGTWSIAPAGEGTYVIKVPGEDLLWNVEPPVVPRGEVKLRGANGSDTQRWTLVPVAE</sequence>
<protein>
    <recommendedName>
        <fullName evidence="4">Ricin B lectin domain-containing protein</fullName>
    </recommendedName>
</protein>
<accession>A0ABW4GB17</accession>
<dbReference type="Proteomes" id="UP001597097">
    <property type="component" value="Unassembled WGS sequence"/>
</dbReference>
<keyword evidence="3" id="KW-1185">Reference proteome</keyword>
<feature type="chain" id="PRO_5046165399" description="Ricin B lectin domain-containing protein" evidence="1">
    <location>
        <begin position="36"/>
        <end position="184"/>
    </location>
</feature>
<dbReference type="RefSeq" id="WP_219535215.1">
    <property type="nucleotide sequence ID" value="NZ_JAHKRM010000025.1"/>
</dbReference>
<reference evidence="3" key="1">
    <citation type="journal article" date="2019" name="Int. J. Syst. Evol. Microbiol.">
        <title>The Global Catalogue of Microorganisms (GCM) 10K type strain sequencing project: providing services to taxonomists for standard genome sequencing and annotation.</title>
        <authorList>
            <consortium name="The Broad Institute Genomics Platform"/>
            <consortium name="The Broad Institute Genome Sequencing Center for Infectious Disease"/>
            <person name="Wu L."/>
            <person name="Ma J."/>
        </authorList>
    </citation>
    <scope>NUCLEOTIDE SEQUENCE [LARGE SCALE GENOMIC DNA]</scope>
    <source>
        <strain evidence="3">CGMCC 1.15399</strain>
    </source>
</reference>
<keyword evidence="1" id="KW-0732">Signal</keyword>
<evidence type="ECO:0000256" key="1">
    <source>
        <dbReference type="SAM" id="SignalP"/>
    </source>
</evidence>
<organism evidence="2 3">
    <name type="scientific">Nonomuraea guangzhouensis</name>
    <dbReference type="NCBI Taxonomy" id="1291555"/>
    <lineage>
        <taxon>Bacteria</taxon>
        <taxon>Bacillati</taxon>
        <taxon>Actinomycetota</taxon>
        <taxon>Actinomycetes</taxon>
        <taxon>Streptosporangiales</taxon>
        <taxon>Streptosporangiaceae</taxon>
        <taxon>Nonomuraea</taxon>
    </lineage>
</organism>
<evidence type="ECO:0000313" key="2">
    <source>
        <dbReference type="EMBL" id="MFD1539589.1"/>
    </source>
</evidence>
<evidence type="ECO:0000313" key="3">
    <source>
        <dbReference type="Proteomes" id="UP001597097"/>
    </source>
</evidence>
<comment type="caution">
    <text evidence="2">The sequence shown here is derived from an EMBL/GenBank/DDBJ whole genome shotgun (WGS) entry which is preliminary data.</text>
</comment>
<name>A0ABW4GB17_9ACTN</name>
<dbReference type="EMBL" id="JBHUCM010000017">
    <property type="protein sequence ID" value="MFD1539589.1"/>
    <property type="molecule type" value="Genomic_DNA"/>
</dbReference>